<protein>
    <submittedName>
        <fullName evidence="1">Uncharacterized protein</fullName>
    </submittedName>
</protein>
<reference evidence="1 2" key="1">
    <citation type="submission" date="2020-08" db="EMBL/GenBank/DDBJ databases">
        <title>Draft genome sequence of Parasphingopyxis sp. GrpM-11.</title>
        <authorList>
            <person name="Oh J."/>
            <person name="Roh D.-H."/>
        </authorList>
    </citation>
    <scope>NUCLEOTIDE SEQUENCE [LARGE SCALE GENOMIC DNA]</scope>
    <source>
        <strain evidence="1 2">GrpM-11</strain>
    </source>
</reference>
<proteinExistence type="predicted"/>
<gene>
    <name evidence="1" type="ORF">H6P80_12850</name>
</gene>
<organism evidence="1 2">
    <name type="scientific">Parasphingopyxis marina</name>
    <dbReference type="NCBI Taxonomy" id="2761622"/>
    <lineage>
        <taxon>Bacteria</taxon>
        <taxon>Pseudomonadati</taxon>
        <taxon>Pseudomonadota</taxon>
        <taxon>Alphaproteobacteria</taxon>
        <taxon>Sphingomonadales</taxon>
        <taxon>Sphingomonadaceae</taxon>
        <taxon>Parasphingopyxis</taxon>
    </lineage>
</organism>
<dbReference type="EMBL" id="JACJVJ010000002">
    <property type="protein sequence ID" value="MBC2778506.1"/>
    <property type="molecule type" value="Genomic_DNA"/>
</dbReference>
<dbReference type="RefSeq" id="WP_185801758.1">
    <property type="nucleotide sequence ID" value="NZ_JACJVJ010000002.1"/>
</dbReference>
<evidence type="ECO:0000313" key="1">
    <source>
        <dbReference type="EMBL" id="MBC2778506.1"/>
    </source>
</evidence>
<dbReference type="Proteomes" id="UP000564378">
    <property type="component" value="Unassembled WGS sequence"/>
</dbReference>
<name>A0A842HZ94_9SPHN</name>
<evidence type="ECO:0000313" key="2">
    <source>
        <dbReference type="Proteomes" id="UP000564378"/>
    </source>
</evidence>
<accession>A0A842HZ94</accession>
<sequence length="93" mass="10676">MKKIFPTPRSTPREKYKLDRDINLSPIFCLGRMRSSGQAVNEARLQTCTDSNEYRSIPAAPRIVLLEIGFTAQRDPRRRQRTRFGAETGLCYG</sequence>
<dbReference type="AlphaFoldDB" id="A0A842HZ94"/>
<comment type="caution">
    <text evidence="1">The sequence shown here is derived from an EMBL/GenBank/DDBJ whole genome shotgun (WGS) entry which is preliminary data.</text>
</comment>
<keyword evidence="2" id="KW-1185">Reference proteome</keyword>